<name>A0A2B4RX98_STYPI</name>
<keyword evidence="4" id="KW-0808">Transferase</keyword>
<keyword evidence="1" id="KW-0862">Zinc</keyword>
<feature type="region of interest" description="Disordered" evidence="2">
    <location>
        <begin position="1"/>
        <end position="26"/>
    </location>
</feature>
<keyword evidence="1" id="KW-0863">Zinc-finger</keyword>
<keyword evidence="5" id="KW-1185">Reference proteome</keyword>
<accession>A0A2B4RX98</accession>
<evidence type="ECO:0000256" key="1">
    <source>
        <dbReference type="ARBA" id="ARBA00022771"/>
    </source>
</evidence>
<dbReference type="GO" id="GO:0008270">
    <property type="term" value="F:zinc ion binding"/>
    <property type="evidence" value="ECO:0007669"/>
    <property type="project" value="UniProtKB-KW"/>
</dbReference>
<keyword evidence="1" id="KW-0479">Metal-binding</keyword>
<dbReference type="PROSITE" id="PS50146">
    <property type="entry name" value="DAGK"/>
    <property type="match status" value="1"/>
</dbReference>
<keyword evidence="4" id="KW-0418">Kinase</keyword>
<evidence type="ECO:0000313" key="4">
    <source>
        <dbReference type="EMBL" id="PFX21180.1"/>
    </source>
</evidence>
<dbReference type="GO" id="GO:0004143">
    <property type="term" value="F:ATP-dependent diacylglycerol kinase activity"/>
    <property type="evidence" value="ECO:0007669"/>
    <property type="project" value="InterPro"/>
</dbReference>
<evidence type="ECO:0000313" key="5">
    <source>
        <dbReference type="Proteomes" id="UP000225706"/>
    </source>
</evidence>
<dbReference type="AlphaFoldDB" id="A0A2B4RX98"/>
<dbReference type="PANTHER" id="PTHR11255">
    <property type="entry name" value="DIACYLGLYCEROL KINASE"/>
    <property type="match status" value="1"/>
</dbReference>
<dbReference type="PANTHER" id="PTHR11255:SF54">
    <property type="entry name" value="DIACYLGLYCEROL KINASE THETA"/>
    <property type="match status" value="1"/>
</dbReference>
<proteinExistence type="predicted"/>
<dbReference type="Pfam" id="PF00781">
    <property type="entry name" value="DAGK_cat"/>
    <property type="match status" value="2"/>
</dbReference>
<organism evidence="4 5">
    <name type="scientific">Stylophora pistillata</name>
    <name type="common">Smooth cauliflower coral</name>
    <dbReference type="NCBI Taxonomy" id="50429"/>
    <lineage>
        <taxon>Eukaryota</taxon>
        <taxon>Metazoa</taxon>
        <taxon>Cnidaria</taxon>
        <taxon>Anthozoa</taxon>
        <taxon>Hexacorallia</taxon>
        <taxon>Scleractinia</taxon>
        <taxon>Astrocoeniina</taxon>
        <taxon>Pocilloporidae</taxon>
        <taxon>Stylophora</taxon>
    </lineage>
</organism>
<comment type="caution">
    <text evidence="4">The sequence shown here is derived from an EMBL/GenBank/DDBJ whole genome shotgun (WGS) entry which is preliminary data.</text>
</comment>
<dbReference type="InterPro" id="IPR016064">
    <property type="entry name" value="NAD/diacylglycerol_kinase_sf"/>
</dbReference>
<evidence type="ECO:0000256" key="2">
    <source>
        <dbReference type="SAM" id="MobiDB-lite"/>
    </source>
</evidence>
<dbReference type="InterPro" id="IPR037607">
    <property type="entry name" value="DGK"/>
</dbReference>
<sequence>MQTGMVDDNGGIVSDDPRHNTDTSSLSFDADETSLKIYDGNLTDSKLCKKPLPKKKYGSDMVKHGPYNDPYLGMEETLKKFHVTDDPSNYYLARAVDEGSFPAADTAADAVNKFKNSTMDNKELFVRVLPTIHPGLFPPGSQPLVVLVNSRSGGGQGADMSAAFQRLLNPHQVFYAFRSIPDFRVLICGGDGTVGWVLSCLDDVVQELKCMVFVFFPAADTAADAVNELKNSTMDIKELFVRVLPTIHPGLFPPGRQPLLVLVNSRHGGGQGADMSAAFQRLLNPHQVYSVTEGGPLLGFYAFRSIPDFRVLICGGDGTVGWVLSCLDDVVQELKCKLPASAVLPLGTGKWIVTSDSCKLRVRENFFPESNIKPCLGFVVLGCVIDLKTLATNLVNRMEI</sequence>
<dbReference type="InterPro" id="IPR017438">
    <property type="entry name" value="ATP-NAD_kinase_N"/>
</dbReference>
<dbReference type="GO" id="GO:0016020">
    <property type="term" value="C:membrane"/>
    <property type="evidence" value="ECO:0007669"/>
    <property type="project" value="UniProtKB-SubCell"/>
</dbReference>
<dbReference type="SUPFAM" id="SSF111331">
    <property type="entry name" value="NAD kinase/diacylglycerol kinase-like"/>
    <property type="match status" value="2"/>
</dbReference>
<dbReference type="GO" id="GO:0007165">
    <property type="term" value="P:signal transduction"/>
    <property type="evidence" value="ECO:0007669"/>
    <property type="project" value="InterPro"/>
</dbReference>
<protein>
    <submittedName>
        <fullName evidence="4">Diacylglycerol kinase theta</fullName>
    </submittedName>
</protein>
<dbReference type="OrthoDB" id="242257at2759"/>
<dbReference type="SMART" id="SM00046">
    <property type="entry name" value="DAGKc"/>
    <property type="match status" value="2"/>
</dbReference>
<evidence type="ECO:0000259" key="3">
    <source>
        <dbReference type="PROSITE" id="PS50146"/>
    </source>
</evidence>
<gene>
    <name evidence="4" type="primary">Dgkq</name>
    <name evidence="4" type="ORF">AWC38_SpisGene14358</name>
</gene>
<dbReference type="EMBL" id="LSMT01000288">
    <property type="protein sequence ID" value="PFX21180.1"/>
    <property type="molecule type" value="Genomic_DNA"/>
</dbReference>
<dbReference type="InterPro" id="IPR001206">
    <property type="entry name" value="Diacylglycerol_kinase_cat_dom"/>
</dbReference>
<feature type="domain" description="DAGKc" evidence="3">
    <location>
        <begin position="254"/>
        <end position="349"/>
    </location>
</feature>
<dbReference type="Proteomes" id="UP000225706">
    <property type="component" value="Unassembled WGS sequence"/>
</dbReference>
<dbReference type="Gene3D" id="3.40.50.10330">
    <property type="entry name" value="Probable inorganic polyphosphate/atp-NAD kinase, domain 1"/>
    <property type="match status" value="1"/>
</dbReference>
<reference evidence="5" key="1">
    <citation type="journal article" date="2017" name="bioRxiv">
        <title>Comparative analysis of the genomes of Stylophora pistillata and Acropora digitifera provides evidence for extensive differences between species of corals.</title>
        <authorList>
            <person name="Voolstra C.R."/>
            <person name="Li Y."/>
            <person name="Liew Y.J."/>
            <person name="Baumgarten S."/>
            <person name="Zoccola D."/>
            <person name="Flot J.-F."/>
            <person name="Tambutte S."/>
            <person name="Allemand D."/>
            <person name="Aranda M."/>
        </authorList>
    </citation>
    <scope>NUCLEOTIDE SEQUENCE [LARGE SCALE GENOMIC DNA]</scope>
</reference>